<dbReference type="SUPFAM" id="SSF52540">
    <property type="entry name" value="P-loop containing nucleoside triphosphate hydrolases"/>
    <property type="match status" value="1"/>
</dbReference>
<dbReference type="InterPro" id="IPR032675">
    <property type="entry name" value="LRR_dom_sf"/>
</dbReference>
<evidence type="ECO:0000313" key="2">
    <source>
        <dbReference type="Proteomes" id="UP001497512"/>
    </source>
</evidence>
<dbReference type="Proteomes" id="UP001497512">
    <property type="component" value="Chromosome 4"/>
</dbReference>
<evidence type="ECO:0008006" key="3">
    <source>
        <dbReference type="Google" id="ProtNLM"/>
    </source>
</evidence>
<dbReference type="PANTHER" id="PTHR47679:SF1">
    <property type="entry name" value="PROTEIN TORNADO 1"/>
    <property type="match status" value="1"/>
</dbReference>
<keyword evidence="2" id="KW-1185">Reference proteome</keyword>
<sequence>MADAIITNVVQEVSRILTASDVVVDDLRIHIEVDGPTKEDGTTDYIRLGMTYYQCKADSSEGRFEQPQVDGVVKREWRLSGGDDLKELVSIVVESTNVKAIDVRRLSRPDTHGVIEQFLQGLCTNHTIVSARFDVICPQNTTIDVLDKSADMLCHNIGLQDFKLVLLGTEGTTKHSGFGNALKMNHTLTSLAFHFWISFVELDWEELVRPLIMDENGHQANSTLTTLVVTGLSAMSSVGATFARMLQKNSSIKHLDLTMSTTSESDVQELIRSLVENHSLETLCLVGCHGVKGSVFPTIMDVLLVNVTLKAIELGETPLHAEAKHLAINEQLRRNAMSKELHLKELEMAKPTSARVIFCGSPYAGKTTLRKAVVQSIEHRSIISKSILNPCKDFMMKRIDEGQRLIQGGKQPTHRTRGIEVHSLKSSEGIRWSIWDMGGQEEFHGFHYFILPDLSDTGNPSLFLLVCSPYVLRDEGCPSKEKVKRPIQIEKELEYWLRFIASKSRSTISFRPKVIMVLTHSDKVPGLVARAQESVTSLKEQFAELLDVWSKPIAVNAFSTESGSNVASVIEENIVNLLQALPPVYKVCSNVRSALNGWMGRNPTSPMMNWKSFSDLCQETDLPGLVKVTAEGSMVEARRKAVATSMHNSGDVIYFEDLDFLVVDLDWFCHRVMGHLIKLSDDRSKLATATNPDGFTSRAYLENVLVDSLKSSRELGYGGCALDVTAQNLVHLMLRLELCFEDTTSSHGVGKLFIPTILDVGQSAGSWNWSLNNQNANSTYFGRRLQCDDPICTFIPQGFFCRLQVALHNNFLKVDKEMRAVYKPKRDFIYVILNGVEIVMDYNANVGTHIDVLVCSHEKSFDEALDIVHGHIIEKIRQRCAAADGCQGIALVEGVIRTECVKQCMSFRERRGQAVLLEELKQAILSHGIGYQHPWDELREGKNVILDVGCESAMNLMGTREKEDVVRRGLQGVDEIGGAHQDQSTVISRGWLSSSSSSRILGSYLKPRSNNQHLTISTPSDLLTGTNRLQGEIQELDQSPQHQDKSVGELACEIQQLSTVVHDTHNLMYDTRNLMYSTHKLVKNDVLSVTRLIRDLILNSSQRQVPRIVLFTKQDASFKQKLITELVPGMKALQLHLLCEYKGREHIVEGQAGCQVILQDENWKKVHELVVEGLKWVFLAAKVGAHIAMGLGNMVPNPKMEYEAVVAFGEGVLKDPPIDWAPVAPGKLVRDEAFAIRTAERASAEQWLVNFLKNKDILNQFGLQRVIYKDTGELGWICRKHFDQGMHVGELDGFPCP</sequence>
<accession>A0ABP0UKL6</accession>
<protein>
    <recommendedName>
        <fullName evidence="3">C-terminal of Roc (COR) domain-containing protein</fullName>
    </recommendedName>
</protein>
<dbReference type="EMBL" id="OZ019896">
    <property type="protein sequence ID" value="CAK9223877.1"/>
    <property type="molecule type" value="Genomic_DNA"/>
</dbReference>
<evidence type="ECO:0000313" key="1">
    <source>
        <dbReference type="EMBL" id="CAK9223877.1"/>
    </source>
</evidence>
<gene>
    <name evidence="1" type="ORF">CSSPTR1EN2_LOCUS17051</name>
</gene>
<dbReference type="SUPFAM" id="SSF52047">
    <property type="entry name" value="RNI-like"/>
    <property type="match status" value="1"/>
</dbReference>
<reference evidence="1" key="1">
    <citation type="submission" date="2024-02" db="EMBL/GenBank/DDBJ databases">
        <authorList>
            <consortium name="ELIXIR-Norway"/>
            <consortium name="Elixir Norway"/>
        </authorList>
    </citation>
    <scope>NUCLEOTIDE SEQUENCE</scope>
</reference>
<dbReference type="InterPro" id="IPR027417">
    <property type="entry name" value="P-loop_NTPase"/>
</dbReference>
<name>A0ABP0UKL6_9BRYO</name>
<proteinExistence type="predicted"/>
<organism evidence="1 2">
    <name type="scientific">Sphagnum troendelagicum</name>
    <dbReference type="NCBI Taxonomy" id="128251"/>
    <lineage>
        <taxon>Eukaryota</taxon>
        <taxon>Viridiplantae</taxon>
        <taxon>Streptophyta</taxon>
        <taxon>Embryophyta</taxon>
        <taxon>Bryophyta</taxon>
        <taxon>Sphagnophytina</taxon>
        <taxon>Sphagnopsida</taxon>
        <taxon>Sphagnales</taxon>
        <taxon>Sphagnaceae</taxon>
        <taxon>Sphagnum</taxon>
    </lineage>
</organism>
<dbReference type="Gene3D" id="3.80.10.10">
    <property type="entry name" value="Ribonuclease Inhibitor"/>
    <property type="match status" value="1"/>
</dbReference>
<dbReference type="PANTHER" id="PTHR47679">
    <property type="entry name" value="PROTEIN TORNADO 1"/>
    <property type="match status" value="1"/>
</dbReference>
<dbReference type="Gene3D" id="3.40.50.300">
    <property type="entry name" value="P-loop containing nucleotide triphosphate hydrolases"/>
    <property type="match status" value="1"/>
</dbReference>